<name>A0A0C5C3C7_HEYCO</name>
<dbReference type="EMBL" id="LRPN01000036">
    <property type="protein sequence ID" value="KWZ83747.1"/>
    <property type="molecule type" value="Genomic_DNA"/>
</dbReference>
<dbReference type="NCBIfam" id="TIGR01575">
    <property type="entry name" value="rimI"/>
    <property type="match status" value="1"/>
</dbReference>
<accession>A0A0C5C3C7</accession>
<evidence type="ECO:0000256" key="4">
    <source>
        <dbReference type="ARBA" id="ARBA00023315"/>
    </source>
</evidence>
<keyword evidence="9" id="KW-1185">Reference proteome</keyword>
<dbReference type="PANTHER" id="PTHR43420:SF44">
    <property type="entry name" value="ACETYLTRANSFERASE YPEA"/>
    <property type="match status" value="1"/>
</dbReference>
<evidence type="ECO:0000313" key="7">
    <source>
        <dbReference type="EMBL" id="AJO21099.1"/>
    </source>
</evidence>
<dbReference type="Pfam" id="PF00583">
    <property type="entry name" value="Acetyltransf_1"/>
    <property type="match status" value="1"/>
</dbReference>
<comment type="similarity">
    <text evidence="1 5">Belongs to the acetyltransferase family. RimI subfamily.</text>
</comment>
<dbReference type="GO" id="GO:0008999">
    <property type="term" value="F:protein-N-terminal-alanine acetyltransferase activity"/>
    <property type="evidence" value="ECO:0007669"/>
    <property type="project" value="UniProtKB-EC"/>
</dbReference>
<keyword evidence="4" id="KW-0012">Acyltransferase</keyword>
<reference evidence="10" key="4">
    <citation type="submission" date="2016-01" db="EMBL/GenBank/DDBJ databases">
        <authorList>
            <person name="Mitreva M."/>
            <person name="Pepin K.H."/>
            <person name="Mihindukulasuriya K.A."/>
            <person name="Fulton R."/>
            <person name="Fronick C."/>
            <person name="O'Laughlin M."/>
            <person name="Miner T."/>
            <person name="Herter B."/>
            <person name="Rosa B.A."/>
            <person name="Cordes M."/>
            <person name="Tomlinson C."/>
            <person name="Wollam A."/>
            <person name="Palsikar V.B."/>
            <person name="Mardis E.R."/>
            <person name="Wilson R.K."/>
        </authorList>
    </citation>
    <scope>NUCLEOTIDE SEQUENCE [LARGE SCALE GENOMIC DNA]</scope>
    <source>
        <strain evidence="10">GED7749B</strain>
    </source>
</reference>
<evidence type="ECO:0000256" key="5">
    <source>
        <dbReference type="RuleBase" id="RU363094"/>
    </source>
</evidence>
<organism evidence="8 10">
    <name type="scientific">Heyndrickxia coagulans</name>
    <name type="common">Weizmannia coagulans</name>
    <dbReference type="NCBI Taxonomy" id="1398"/>
    <lineage>
        <taxon>Bacteria</taxon>
        <taxon>Bacillati</taxon>
        <taxon>Bacillota</taxon>
        <taxon>Bacilli</taxon>
        <taxon>Bacillales</taxon>
        <taxon>Bacillaceae</taxon>
        <taxon>Heyndrickxia</taxon>
    </lineage>
</organism>
<dbReference type="EC" id="2.3.1.266" evidence="5"/>
<dbReference type="SUPFAM" id="SSF55729">
    <property type="entry name" value="Acyl-CoA N-acyltransferases (Nat)"/>
    <property type="match status" value="1"/>
</dbReference>
<dbReference type="PROSITE" id="PS51186">
    <property type="entry name" value="GNAT"/>
    <property type="match status" value="1"/>
</dbReference>
<evidence type="ECO:0000313" key="8">
    <source>
        <dbReference type="EMBL" id="KWZ83747.1"/>
    </source>
</evidence>
<dbReference type="Gene3D" id="3.40.630.30">
    <property type="match status" value="1"/>
</dbReference>
<evidence type="ECO:0000313" key="9">
    <source>
        <dbReference type="Proteomes" id="UP000032024"/>
    </source>
</evidence>
<reference evidence="9" key="2">
    <citation type="submission" date="2015-01" db="EMBL/GenBank/DDBJ databases">
        <title>Comparative genome analysis of Bacillus coagulans HM-08, Clostridium butyricum HM-68, Bacillus subtilis HM-66 and Bacillus paralicheniformis BL-09.</title>
        <authorList>
            <person name="Zhang H."/>
        </authorList>
    </citation>
    <scope>NUCLEOTIDE SEQUENCE [LARGE SCALE GENOMIC DNA]</scope>
    <source>
        <strain evidence="9">HM-08</strain>
    </source>
</reference>
<dbReference type="RefSeq" id="WP_014096821.1">
    <property type="nucleotide sequence ID" value="NZ_CP010525.1"/>
</dbReference>
<dbReference type="PANTHER" id="PTHR43420">
    <property type="entry name" value="ACETYLTRANSFERASE"/>
    <property type="match status" value="1"/>
</dbReference>
<evidence type="ECO:0000256" key="3">
    <source>
        <dbReference type="ARBA" id="ARBA00022679"/>
    </source>
</evidence>
<keyword evidence="2 5" id="KW-0963">Cytoplasm</keyword>
<evidence type="ECO:0000256" key="2">
    <source>
        <dbReference type="ARBA" id="ARBA00022490"/>
    </source>
</evidence>
<comment type="function">
    <text evidence="5">Acetylates the N-terminal alanine of ribosomal protein bS18.</text>
</comment>
<dbReference type="EMBL" id="CP010525">
    <property type="protein sequence ID" value="AJO21099.1"/>
    <property type="molecule type" value="Genomic_DNA"/>
</dbReference>
<feature type="domain" description="N-acetyltransferase" evidence="6">
    <location>
        <begin position="7"/>
        <end position="151"/>
    </location>
</feature>
<dbReference type="InterPro" id="IPR050680">
    <property type="entry name" value="YpeA/RimI_acetyltransf"/>
</dbReference>
<keyword evidence="3 8" id="KW-0808">Transferase</keyword>
<evidence type="ECO:0000259" key="6">
    <source>
        <dbReference type="PROSITE" id="PS51186"/>
    </source>
</evidence>
<dbReference type="STRING" id="1398.AB434_0856"/>
<evidence type="ECO:0000313" key="10">
    <source>
        <dbReference type="Proteomes" id="UP000070376"/>
    </source>
</evidence>
<dbReference type="Proteomes" id="UP000070376">
    <property type="component" value="Unassembled WGS sequence"/>
</dbReference>
<dbReference type="InterPro" id="IPR000182">
    <property type="entry name" value="GNAT_dom"/>
</dbReference>
<reference evidence="7" key="1">
    <citation type="submission" date="2015-01" db="EMBL/GenBank/DDBJ databases">
        <title>Comparative genome analysis of Bacillus coagulans HM-08, Clostridium butyricum HM-68, Bacillus subtilis HM-66 and Bacillus licheniformis BL-09.</title>
        <authorList>
            <person name="Zhang H."/>
        </authorList>
    </citation>
    <scope>NUCLEOTIDE SEQUENCE [LARGE SCALE GENOMIC DNA]</scope>
    <source>
        <strain evidence="7">HM-08</strain>
    </source>
</reference>
<comment type="catalytic activity">
    <reaction evidence="5">
        <text>N-terminal L-alanyl-[ribosomal protein bS18] + acetyl-CoA = N-terminal N(alpha)-acetyl-L-alanyl-[ribosomal protein bS18] + CoA + H(+)</text>
        <dbReference type="Rhea" id="RHEA:43756"/>
        <dbReference type="Rhea" id="RHEA-COMP:10676"/>
        <dbReference type="Rhea" id="RHEA-COMP:10677"/>
        <dbReference type="ChEBI" id="CHEBI:15378"/>
        <dbReference type="ChEBI" id="CHEBI:57287"/>
        <dbReference type="ChEBI" id="CHEBI:57288"/>
        <dbReference type="ChEBI" id="CHEBI:64718"/>
        <dbReference type="ChEBI" id="CHEBI:83683"/>
        <dbReference type="EC" id="2.3.1.266"/>
    </reaction>
</comment>
<dbReference type="Proteomes" id="UP000032024">
    <property type="component" value="Chromosome"/>
</dbReference>
<protein>
    <recommendedName>
        <fullName evidence="5">[Ribosomal protein bS18]-alanine N-acetyltransferase</fullName>
        <ecNumber evidence="5">2.3.1.266</ecNumber>
    </recommendedName>
</protein>
<comment type="subcellular location">
    <subcellularLocation>
        <location evidence="5">Cytoplasm</location>
    </subcellularLocation>
</comment>
<dbReference type="AlphaFoldDB" id="A0A0C5C3C7"/>
<dbReference type="PATRIC" id="fig|1398.18.peg.305"/>
<dbReference type="InterPro" id="IPR016181">
    <property type="entry name" value="Acyl_CoA_acyltransferase"/>
</dbReference>
<dbReference type="GeneID" id="93258273"/>
<dbReference type="InterPro" id="IPR006464">
    <property type="entry name" value="AcTrfase_RimI/Ard1"/>
</dbReference>
<dbReference type="GO" id="GO:0005737">
    <property type="term" value="C:cytoplasm"/>
    <property type="evidence" value="ECO:0007669"/>
    <property type="project" value="UniProtKB-SubCell"/>
</dbReference>
<dbReference type="CDD" id="cd04301">
    <property type="entry name" value="NAT_SF"/>
    <property type="match status" value="1"/>
</dbReference>
<evidence type="ECO:0000256" key="1">
    <source>
        <dbReference type="ARBA" id="ARBA00005395"/>
    </source>
</evidence>
<reference evidence="8" key="3">
    <citation type="submission" date="2016-01" db="EMBL/GenBank/DDBJ databases">
        <authorList>
            <person name="Oliw E.H."/>
        </authorList>
    </citation>
    <scope>NUCLEOTIDE SEQUENCE [LARGE SCALE GENOMIC DNA]</scope>
    <source>
        <strain evidence="8">GED7749B</strain>
    </source>
</reference>
<sequence>MEKTGKITLRKATLADLDGIYNVEMHSFTMPWTREAFYNELVHNHFAMYLVLVENEKVIGYCGVWVIVDEAHVTNLAVLPEYRGRKLGETLLKNVMAYAALNHAKTLSLEVRVSNMIARSLYRKLGFREGGIRKGYYTDNYEDAIVMWVNL</sequence>
<proteinExistence type="inferred from homology"/>
<gene>
    <name evidence="8" type="ORF">HMPREF3213_01193</name>
    <name evidence="7" type="ORF">SB48_HM08orf00468</name>
</gene>